<dbReference type="Pfam" id="PF10213">
    <property type="entry name" value="MRP-S28"/>
    <property type="match status" value="1"/>
</dbReference>
<reference evidence="2 3" key="1">
    <citation type="journal article" date="2021" name="Sci. Rep.">
        <title>The genome of the diatom Chaetoceros tenuissimus carries an ancient integrated fragment of an extant virus.</title>
        <authorList>
            <person name="Hongo Y."/>
            <person name="Kimura K."/>
            <person name="Takaki Y."/>
            <person name="Yoshida Y."/>
            <person name="Baba S."/>
            <person name="Kobayashi G."/>
            <person name="Nagasaki K."/>
            <person name="Hano T."/>
            <person name="Tomaru Y."/>
        </authorList>
    </citation>
    <scope>NUCLEOTIDE SEQUENCE [LARGE SCALE GENOMIC DNA]</scope>
    <source>
        <strain evidence="2 3">NIES-3715</strain>
    </source>
</reference>
<evidence type="ECO:0000313" key="3">
    <source>
        <dbReference type="Proteomes" id="UP001054902"/>
    </source>
</evidence>
<feature type="domain" description="Small ribosomal subunit protein mS35 mitochondrial conserved" evidence="1">
    <location>
        <begin position="79"/>
        <end position="170"/>
    </location>
</feature>
<dbReference type="AlphaFoldDB" id="A0AAD3CGV0"/>
<gene>
    <name evidence="2" type="ORF">CTEN210_02055</name>
</gene>
<comment type="caution">
    <text evidence="2">The sequence shown here is derived from an EMBL/GenBank/DDBJ whole genome shotgun (WGS) entry which is preliminary data.</text>
</comment>
<proteinExistence type="predicted"/>
<evidence type="ECO:0000259" key="1">
    <source>
        <dbReference type="Pfam" id="PF10213"/>
    </source>
</evidence>
<evidence type="ECO:0000313" key="2">
    <source>
        <dbReference type="EMBL" id="GFH45581.1"/>
    </source>
</evidence>
<protein>
    <recommendedName>
        <fullName evidence="1">Small ribosomal subunit protein mS35 mitochondrial conserved domain-containing protein</fullName>
    </recommendedName>
</protein>
<name>A0AAD3CGV0_9STRA</name>
<accession>A0AAD3CGV0</accession>
<dbReference type="Proteomes" id="UP001054902">
    <property type="component" value="Unassembled WGS sequence"/>
</dbReference>
<sequence>MIINTISAMVRRQAARGSSSAAALSSRTFSTAPQSTSNYVSPYNDLFEMMKSNNASKITVVAPSETDVPMLKCGIPETVLKFKTTCYDRLQLAPYVQPNEYKVILQVKMHHLPLESDIEKEIFHQIVGTRFDHELGELKLTSNQFASRIENKRHLCWMLDRIVLGAKKLAAESN</sequence>
<organism evidence="2 3">
    <name type="scientific">Chaetoceros tenuissimus</name>
    <dbReference type="NCBI Taxonomy" id="426638"/>
    <lineage>
        <taxon>Eukaryota</taxon>
        <taxon>Sar</taxon>
        <taxon>Stramenopiles</taxon>
        <taxon>Ochrophyta</taxon>
        <taxon>Bacillariophyta</taxon>
        <taxon>Coscinodiscophyceae</taxon>
        <taxon>Chaetocerotophycidae</taxon>
        <taxon>Chaetocerotales</taxon>
        <taxon>Chaetocerotaceae</taxon>
        <taxon>Chaetoceros</taxon>
    </lineage>
</organism>
<dbReference type="InterPro" id="IPR019349">
    <property type="entry name" value="Ribosomal_mS35_mit"/>
</dbReference>
<dbReference type="EMBL" id="BLLK01000020">
    <property type="protein sequence ID" value="GFH45581.1"/>
    <property type="molecule type" value="Genomic_DNA"/>
</dbReference>
<keyword evidence="3" id="KW-1185">Reference proteome</keyword>